<reference evidence="3" key="1">
    <citation type="submission" date="2017-09" db="EMBL/GenBank/DDBJ databases">
        <authorList>
            <person name="Varghese N."/>
            <person name="Submissions S."/>
        </authorList>
    </citation>
    <scope>NUCLEOTIDE SEQUENCE [LARGE SCALE GENOMIC DNA]</scope>
    <source>
        <strain evidence="3">CGMCC 1.12461</strain>
    </source>
</reference>
<evidence type="ECO:0000256" key="1">
    <source>
        <dbReference type="SAM" id="Phobius"/>
    </source>
</evidence>
<keyword evidence="3" id="KW-1185">Reference proteome</keyword>
<evidence type="ECO:0000313" key="3">
    <source>
        <dbReference type="Proteomes" id="UP000219353"/>
    </source>
</evidence>
<sequence>MNSSQRQTGFTLVELIVVLVIIGVLAVSLLPRFFSGSGTNEYLYRDQAFSLIQRQQMQAMQCTNCPLAGFRVGSFSINPAGIDDCANTAMALCISERDRSGIRLLPGSFNNDLFFNNLGQPVNAAGVRSCNSSCRVNVLGSVNLAICIEYEGYIRRC</sequence>
<dbReference type="OrthoDB" id="5873580at2"/>
<dbReference type="Gene3D" id="3.30.700.10">
    <property type="entry name" value="Glycoprotein, Type 4 Pilin"/>
    <property type="match status" value="1"/>
</dbReference>
<evidence type="ECO:0000313" key="2">
    <source>
        <dbReference type="EMBL" id="SNY58295.1"/>
    </source>
</evidence>
<dbReference type="RefSeq" id="WP_097112552.1">
    <property type="nucleotide sequence ID" value="NZ_OBEB01000008.1"/>
</dbReference>
<accession>A0A285JDI5</accession>
<dbReference type="InterPro" id="IPR045584">
    <property type="entry name" value="Pilin-like"/>
</dbReference>
<proteinExistence type="predicted"/>
<dbReference type="SUPFAM" id="SSF54523">
    <property type="entry name" value="Pili subunits"/>
    <property type="match status" value="1"/>
</dbReference>
<protein>
    <submittedName>
        <fullName evidence="2">MSHA pilin protein MshC</fullName>
    </submittedName>
</protein>
<dbReference type="InterPro" id="IPR012902">
    <property type="entry name" value="N_methyl_site"/>
</dbReference>
<dbReference type="EMBL" id="OBEB01000008">
    <property type="protein sequence ID" value="SNY58295.1"/>
    <property type="molecule type" value="Genomic_DNA"/>
</dbReference>
<keyword evidence="1" id="KW-0812">Transmembrane</keyword>
<name>A0A285JDI5_9GAMM</name>
<keyword evidence="1" id="KW-0472">Membrane</keyword>
<dbReference type="AlphaFoldDB" id="A0A285JDI5"/>
<organism evidence="2 3">
    <name type="scientific">Arsukibacterium tuosuense</name>
    <dbReference type="NCBI Taxonomy" id="1323745"/>
    <lineage>
        <taxon>Bacteria</taxon>
        <taxon>Pseudomonadati</taxon>
        <taxon>Pseudomonadota</taxon>
        <taxon>Gammaproteobacteria</taxon>
        <taxon>Chromatiales</taxon>
        <taxon>Chromatiaceae</taxon>
        <taxon>Arsukibacterium</taxon>
    </lineage>
</organism>
<gene>
    <name evidence="2" type="ORF">SAMN06297280_3357</name>
</gene>
<keyword evidence="1" id="KW-1133">Transmembrane helix</keyword>
<dbReference type="PROSITE" id="PS00409">
    <property type="entry name" value="PROKAR_NTER_METHYL"/>
    <property type="match status" value="1"/>
</dbReference>
<dbReference type="Pfam" id="PF07963">
    <property type="entry name" value="N_methyl"/>
    <property type="match status" value="1"/>
</dbReference>
<feature type="transmembrane region" description="Helical" evidence="1">
    <location>
        <begin position="12"/>
        <end position="34"/>
    </location>
</feature>
<dbReference type="NCBIfam" id="TIGR02532">
    <property type="entry name" value="IV_pilin_GFxxxE"/>
    <property type="match status" value="1"/>
</dbReference>
<dbReference type="Proteomes" id="UP000219353">
    <property type="component" value="Unassembled WGS sequence"/>
</dbReference>